<accession>A0A0L0W5Z8</accession>
<proteinExistence type="predicted"/>
<dbReference type="AlphaFoldDB" id="A0A0L0W5Z8"/>
<feature type="transmembrane region" description="Helical" evidence="1">
    <location>
        <begin position="117"/>
        <end position="135"/>
    </location>
</feature>
<keyword evidence="1" id="KW-1133">Transmembrane helix</keyword>
<gene>
    <name evidence="2" type="ORF">PSTG_00001</name>
</gene>
<comment type="caution">
    <text evidence="2">The sequence shown here is derived from an EMBL/GenBank/DDBJ whole genome shotgun (WGS) entry which is preliminary data.</text>
</comment>
<name>A0A0L0W5Z8_9BASI</name>
<dbReference type="EMBL" id="AJIL01000002">
    <property type="protein sequence ID" value="KNF06685.1"/>
    <property type="molecule type" value="Genomic_DNA"/>
</dbReference>
<reference evidence="3" key="1">
    <citation type="submission" date="2014-03" db="EMBL/GenBank/DDBJ databases">
        <title>The Genome Sequence of Puccinia striiformis f. sp. tritici PST-78.</title>
        <authorList>
            <consortium name="The Broad Institute Genome Sequencing Platform"/>
            <person name="Cuomo C."/>
            <person name="Hulbert S."/>
            <person name="Chen X."/>
            <person name="Walker B."/>
            <person name="Young S.K."/>
            <person name="Zeng Q."/>
            <person name="Gargeya S."/>
            <person name="Fitzgerald M."/>
            <person name="Haas B."/>
            <person name="Abouelleil A."/>
            <person name="Alvarado L."/>
            <person name="Arachchi H.M."/>
            <person name="Berlin A.M."/>
            <person name="Chapman S.B."/>
            <person name="Goldberg J."/>
            <person name="Griggs A."/>
            <person name="Gujja S."/>
            <person name="Hansen M."/>
            <person name="Howarth C."/>
            <person name="Imamovic A."/>
            <person name="Larimer J."/>
            <person name="McCowan C."/>
            <person name="Montmayeur A."/>
            <person name="Murphy C."/>
            <person name="Neiman D."/>
            <person name="Pearson M."/>
            <person name="Priest M."/>
            <person name="Roberts A."/>
            <person name="Saif S."/>
            <person name="Shea T."/>
            <person name="Sisk P."/>
            <person name="Sykes S."/>
            <person name="Wortman J."/>
            <person name="Nusbaum C."/>
            <person name="Birren B."/>
        </authorList>
    </citation>
    <scope>NUCLEOTIDE SEQUENCE [LARGE SCALE GENOMIC DNA]</scope>
    <source>
        <strain evidence="3">race PST-78</strain>
    </source>
</reference>
<protein>
    <submittedName>
        <fullName evidence="2">Uncharacterized protein</fullName>
    </submittedName>
</protein>
<evidence type="ECO:0000256" key="1">
    <source>
        <dbReference type="SAM" id="Phobius"/>
    </source>
</evidence>
<keyword evidence="1" id="KW-0812">Transmembrane</keyword>
<keyword evidence="3" id="KW-1185">Reference proteome</keyword>
<evidence type="ECO:0000313" key="3">
    <source>
        <dbReference type="Proteomes" id="UP000054564"/>
    </source>
</evidence>
<sequence length="138" mass="15120">MGMHPPNEILAPLQRESCIGNRDGISPSMSPPRAVKLLPDDEVSIDIPPYDHVSSYDKTVSKYNAENKIPPKEVAAINTYPAGRQARGIPIPSRVATTQNRSLEDHGCNATCLLGCGIIWLWIALVGGVFLYFTLRHP</sequence>
<organism evidence="2 3">
    <name type="scientific">Puccinia striiformis f. sp. tritici PST-78</name>
    <dbReference type="NCBI Taxonomy" id="1165861"/>
    <lineage>
        <taxon>Eukaryota</taxon>
        <taxon>Fungi</taxon>
        <taxon>Dikarya</taxon>
        <taxon>Basidiomycota</taxon>
        <taxon>Pucciniomycotina</taxon>
        <taxon>Pucciniomycetes</taxon>
        <taxon>Pucciniales</taxon>
        <taxon>Pucciniaceae</taxon>
        <taxon>Puccinia</taxon>
    </lineage>
</organism>
<keyword evidence="1" id="KW-0472">Membrane</keyword>
<evidence type="ECO:0000313" key="2">
    <source>
        <dbReference type="EMBL" id="KNF06685.1"/>
    </source>
</evidence>
<dbReference type="Proteomes" id="UP000054564">
    <property type="component" value="Unassembled WGS sequence"/>
</dbReference>